<evidence type="ECO:0000256" key="1">
    <source>
        <dbReference type="SAM" id="Phobius"/>
    </source>
</evidence>
<keyword evidence="1" id="KW-0812">Transmembrane</keyword>
<dbReference type="EMBL" id="CM017700">
    <property type="protein sequence ID" value="TYG86408.1"/>
    <property type="molecule type" value="Genomic_DNA"/>
</dbReference>
<keyword evidence="1" id="KW-1133">Transmembrane helix</keyword>
<organism evidence="2 3">
    <name type="scientific">Gossypium darwinii</name>
    <name type="common">Darwin's cotton</name>
    <name type="synonym">Gossypium barbadense var. darwinii</name>
    <dbReference type="NCBI Taxonomy" id="34276"/>
    <lineage>
        <taxon>Eukaryota</taxon>
        <taxon>Viridiplantae</taxon>
        <taxon>Streptophyta</taxon>
        <taxon>Embryophyta</taxon>
        <taxon>Tracheophyta</taxon>
        <taxon>Spermatophyta</taxon>
        <taxon>Magnoliopsida</taxon>
        <taxon>eudicotyledons</taxon>
        <taxon>Gunneridae</taxon>
        <taxon>Pentapetalae</taxon>
        <taxon>rosids</taxon>
        <taxon>malvids</taxon>
        <taxon>Malvales</taxon>
        <taxon>Malvaceae</taxon>
        <taxon>Malvoideae</taxon>
        <taxon>Gossypium</taxon>
    </lineage>
</organism>
<proteinExistence type="predicted"/>
<keyword evidence="1" id="KW-0472">Membrane</keyword>
<reference evidence="2 3" key="1">
    <citation type="submission" date="2019-06" db="EMBL/GenBank/DDBJ databases">
        <title>WGS assembly of Gossypium darwinii.</title>
        <authorList>
            <person name="Chen Z.J."/>
            <person name="Sreedasyam A."/>
            <person name="Ando A."/>
            <person name="Song Q."/>
            <person name="De L."/>
            <person name="Hulse-Kemp A."/>
            <person name="Ding M."/>
            <person name="Ye W."/>
            <person name="Kirkbride R."/>
            <person name="Jenkins J."/>
            <person name="Plott C."/>
            <person name="Lovell J."/>
            <person name="Lin Y.-M."/>
            <person name="Vaughn R."/>
            <person name="Liu B."/>
            <person name="Li W."/>
            <person name="Simpson S."/>
            <person name="Scheffler B."/>
            <person name="Saski C."/>
            <person name="Grover C."/>
            <person name="Hu G."/>
            <person name="Conover J."/>
            <person name="Carlson J."/>
            <person name="Shu S."/>
            <person name="Boston L."/>
            <person name="Williams M."/>
            <person name="Peterson D."/>
            <person name="Mcgee K."/>
            <person name="Jones D."/>
            <person name="Wendel J."/>
            <person name="Stelly D."/>
            <person name="Grimwood J."/>
            <person name="Schmutz J."/>
        </authorList>
    </citation>
    <scope>NUCLEOTIDE SEQUENCE [LARGE SCALE GENOMIC DNA]</scope>
    <source>
        <strain evidence="2">1808015.09</strain>
    </source>
</reference>
<dbReference type="Proteomes" id="UP000323506">
    <property type="component" value="Chromosome A13"/>
</dbReference>
<evidence type="ECO:0000313" key="2">
    <source>
        <dbReference type="EMBL" id="TYG86408.1"/>
    </source>
</evidence>
<gene>
    <name evidence="2" type="ORF">ES288_A13G132000v1</name>
</gene>
<name>A0A5D2DZM5_GOSDA</name>
<protein>
    <submittedName>
        <fullName evidence="2">Uncharacterized protein</fullName>
    </submittedName>
</protein>
<sequence length="56" mass="6505">MAKNGLNEIIRLSLLYTFLYFPGIVVQLVKAPLCQGRSCGFEPRQSRRIKFLKYIN</sequence>
<keyword evidence="3" id="KW-1185">Reference proteome</keyword>
<dbReference type="AlphaFoldDB" id="A0A5D2DZM5"/>
<accession>A0A5D2DZM5</accession>
<feature type="transmembrane region" description="Helical" evidence="1">
    <location>
        <begin position="12"/>
        <end position="29"/>
    </location>
</feature>
<evidence type="ECO:0000313" key="3">
    <source>
        <dbReference type="Proteomes" id="UP000323506"/>
    </source>
</evidence>